<evidence type="ECO:0000313" key="9">
    <source>
        <dbReference type="Proteomes" id="UP001165080"/>
    </source>
</evidence>
<gene>
    <name evidence="8" type="primary">PLESTB003645</name>
    <name evidence="8" type="ORF">PLESTB_001908500</name>
</gene>
<feature type="region of interest" description="Disordered" evidence="6">
    <location>
        <begin position="1"/>
        <end position="77"/>
    </location>
</feature>
<comment type="caution">
    <text evidence="8">The sequence shown here is derived from an EMBL/GenBank/DDBJ whole genome shotgun (WGS) entry which is preliminary data.</text>
</comment>
<feature type="domain" description="TraD/TraG TraM recognition site" evidence="7">
    <location>
        <begin position="72"/>
        <end position="153"/>
    </location>
</feature>
<keyword evidence="9" id="KW-1185">Reference proteome</keyword>
<dbReference type="Pfam" id="PF12696">
    <property type="entry name" value="TraG-D_C"/>
    <property type="match status" value="1"/>
</dbReference>
<evidence type="ECO:0000256" key="4">
    <source>
        <dbReference type="ARBA" id="ARBA00022989"/>
    </source>
</evidence>
<reference evidence="8 9" key="1">
    <citation type="journal article" date="2023" name="Commun. Biol.">
        <title>Reorganization of the ancestral sex-determining regions during the evolution of trioecy in Pleodorina starrii.</title>
        <authorList>
            <person name="Takahashi K."/>
            <person name="Suzuki S."/>
            <person name="Kawai-Toyooka H."/>
            <person name="Yamamoto K."/>
            <person name="Hamaji T."/>
            <person name="Ootsuki R."/>
            <person name="Yamaguchi H."/>
            <person name="Kawachi M."/>
            <person name="Higashiyama T."/>
            <person name="Nozaki H."/>
        </authorList>
    </citation>
    <scope>NUCLEOTIDE SEQUENCE [LARGE SCALE GENOMIC DNA]</scope>
    <source>
        <strain evidence="8 9">NIES-4479</strain>
    </source>
</reference>
<accession>A0A9W6FAN1</accession>
<organism evidence="8 9">
    <name type="scientific">Pleodorina starrii</name>
    <dbReference type="NCBI Taxonomy" id="330485"/>
    <lineage>
        <taxon>Eukaryota</taxon>
        <taxon>Viridiplantae</taxon>
        <taxon>Chlorophyta</taxon>
        <taxon>core chlorophytes</taxon>
        <taxon>Chlorophyceae</taxon>
        <taxon>CS clade</taxon>
        <taxon>Chlamydomonadales</taxon>
        <taxon>Volvocaceae</taxon>
        <taxon>Pleodorina</taxon>
    </lineage>
</organism>
<evidence type="ECO:0000256" key="2">
    <source>
        <dbReference type="ARBA" id="ARBA00022475"/>
    </source>
</evidence>
<dbReference type="InterPro" id="IPR027417">
    <property type="entry name" value="P-loop_NTPase"/>
</dbReference>
<evidence type="ECO:0000256" key="5">
    <source>
        <dbReference type="ARBA" id="ARBA00023136"/>
    </source>
</evidence>
<name>A0A9W6FAN1_9CHLO</name>
<feature type="compositionally biased region" description="Low complexity" evidence="6">
    <location>
        <begin position="203"/>
        <end position="214"/>
    </location>
</feature>
<feature type="compositionally biased region" description="Acidic residues" evidence="6">
    <location>
        <begin position="58"/>
        <end position="68"/>
    </location>
</feature>
<dbReference type="GO" id="GO:0005886">
    <property type="term" value="C:plasma membrane"/>
    <property type="evidence" value="ECO:0007669"/>
    <property type="project" value="UniProtKB-SubCell"/>
</dbReference>
<feature type="compositionally biased region" description="Polar residues" evidence="6">
    <location>
        <begin position="1"/>
        <end position="10"/>
    </location>
</feature>
<evidence type="ECO:0000256" key="3">
    <source>
        <dbReference type="ARBA" id="ARBA00022692"/>
    </source>
</evidence>
<keyword evidence="2" id="KW-1003">Cell membrane</keyword>
<dbReference type="Proteomes" id="UP001165080">
    <property type="component" value="Unassembled WGS sequence"/>
</dbReference>
<dbReference type="InterPro" id="IPR051539">
    <property type="entry name" value="T4SS-coupling_protein"/>
</dbReference>
<dbReference type="PANTHER" id="PTHR37937">
    <property type="entry name" value="CONJUGATIVE TRANSFER: DNA TRANSPORT"/>
    <property type="match status" value="1"/>
</dbReference>
<dbReference type="AlphaFoldDB" id="A0A9W6FAN1"/>
<keyword evidence="5" id="KW-0472">Membrane</keyword>
<sequence>MNPNARNPRTSAPEEENAQDLSNPAADISDGLVDAQTAEKFQQAVEQRLSEPPLAEAGAEEQATDADGDNPSWSQGVDVWGESGMKKLFSTANVVTYGGNVKEEGYLKMLSELIGKYTYTSVSSSRQKDSGSTSRQDATDDIMSVADLSALPKGRAVMFGSGARAVLLRTIPIDHRPYAEASRASEEAHNRPTVDTVDHEHTAPAAEPVAPEPAGNRWAALVKE</sequence>
<dbReference type="InterPro" id="IPR032689">
    <property type="entry name" value="TraG-D_C"/>
</dbReference>
<keyword evidence="4" id="KW-1133">Transmembrane helix</keyword>
<proteinExistence type="predicted"/>
<evidence type="ECO:0000256" key="6">
    <source>
        <dbReference type="SAM" id="MobiDB-lite"/>
    </source>
</evidence>
<evidence type="ECO:0000313" key="8">
    <source>
        <dbReference type="EMBL" id="GLC62519.1"/>
    </source>
</evidence>
<evidence type="ECO:0000259" key="7">
    <source>
        <dbReference type="Pfam" id="PF12696"/>
    </source>
</evidence>
<dbReference type="EMBL" id="BRXU01000066">
    <property type="protein sequence ID" value="GLC62519.1"/>
    <property type="molecule type" value="Genomic_DNA"/>
</dbReference>
<dbReference type="Gene3D" id="3.40.50.300">
    <property type="entry name" value="P-loop containing nucleotide triphosphate hydrolases"/>
    <property type="match status" value="1"/>
</dbReference>
<feature type="region of interest" description="Disordered" evidence="6">
    <location>
        <begin position="179"/>
        <end position="224"/>
    </location>
</feature>
<evidence type="ECO:0000256" key="1">
    <source>
        <dbReference type="ARBA" id="ARBA00004651"/>
    </source>
</evidence>
<feature type="compositionally biased region" description="Basic and acidic residues" evidence="6">
    <location>
        <begin position="179"/>
        <end position="202"/>
    </location>
</feature>
<protein>
    <recommendedName>
        <fullName evidence="7">TraD/TraG TraM recognition site domain-containing protein</fullName>
    </recommendedName>
</protein>
<dbReference type="PANTHER" id="PTHR37937:SF1">
    <property type="entry name" value="CONJUGATIVE TRANSFER: DNA TRANSPORT"/>
    <property type="match status" value="1"/>
</dbReference>
<keyword evidence="3" id="KW-0812">Transmembrane</keyword>
<comment type="subcellular location">
    <subcellularLocation>
        <location evidence="1">Cell membrane</location>
        <topology evidence="1">Multi-pass membrane protein</topology>
    </subcellularLocation>
</comment>